<gene>
    <name evidence="2" type="ORF">BD310DRAFT_922577</name>
    <name evidence="1" type="ORF">BD311DRAFT_754373</name>
</gene>
<name>A0A4Q9Q057_9APHY</name>
<organism evidence="2 3">
    <name type="scientific">Dichomitus squalens</name>
    <dbReference type="NCBI Taxonomy" id="114155"/>
    <lineage>
        <taxon>Eukaryota</taxon>
        <taxon>Fungi</taxon>
        <taxon>Dikarya</taxon>
        <taxon>Basidiomycota</taxon>
        <taxon>Agaricomycotina</taxon>
        <taxon>Agaricomycetes</taxon>
        <taxon>Polyporales</taxon>
        <taxon>Polyporaceae</taxon>
        <taxon>Dichomitus</taxon>
    </lineage>
</organism>
<keyword evidence="3" id="KW-1185">Reference proteome</keyword>
<proteinExistence type="predicted"/>
<reference evidence="2 3" key="1">
    <citation type="submission" date="2019-01" db="EMBL/GenBank/DDBJ databases">
        <title>Draft genome sequences of three monokaryotic isolates of the white-rot basidiomycete fungus Dichomitus squalens.</title>
        <authorList>
            <consortium name="DOE Joint Genome Institute"/>
            <person name="Lopez S.C."/>
            <person name="Andreopoulos B."/>
            <person name="Pangilinan J."/>
            <person name="Lipzen A."/>
            <person name="Riley R."/>
            <person name="Ahrendt S."/>
            <person name="Ng V."/>
            <person name="Barry K."/>
            <person name="Daum C."/>
            <person name="Grigoriev I.V."/>
            <person name="Hilden K.S."/>
            <person name="Makela M.R."/>
            <person name="de Vries R.P."/>
        </authorList>
    </citation>
    <scope>NUCLEOTIDE SEQUENCE [LARGE SCALE GENOMIC DNA]</scope>
    <source>
        <strain evidence="2 3">CBS 464.89</strain>
        <strain evidence="1">OM18370.1</strain>
    </source>
</reference>
<dbReference type="EMBL" id="ML143405">
    <property type="protein sequence ID" value="TBU30467.1"/>
    <property type="molecule type" value="Genomic_DNA"/>
</dbReference>
<dbReference type="Proteomes" id="UP000292082">
    <property type="component" value="Unassembled WGS sequence"/>
</dbReference>
<dbReference type="Proteomes" id="UP000292957">
    <property type="component" value="Unassembled WGS sequence"/>
</dbReference>
<accession>A0A4Q9Q057</accession>
<evidence type="ECO:0000313" key="2">
    <source>
        <dbReference type="EMBL" id="TBU60483.1"/>
    </source>
</evidence>
<dbReference type="AlphaFoldDB" id="A0A4Q9Q057"/>
<evidence type="ECO:0000313" key="1">
    <source>
        <dbReference type="EMBL" id="TBU30467.1"/>
    </source>
</evidence>
<evidence type="ECO:0000313" key="3">
    <source>
        <dbReference type="Proteomes" id="UP000292082"/>
    </source>
</evidence>
<protein>
    <submittedName>
        <fullName evidence="2">Uncharacterized protein</fullName>
    </submittedName>
</protein>
<sequence length="102" mass="10957">MQANQHNTQLHPNGKAKIAIRDVARVYGQSQKIPLNAFRSGALARPKPSSMVTPAQVQQASVRASDQAQRASDYQDAMSVLHDIDTQWGALPEGGALEGYGS</sequence>
<dbReference type="OrthoDB" id="2742797at2759"/>
<feature type="non-terminal residue" evidence="2">
    <location>
        <position position="102"/>
    </location>
</feature>
<dbReference type="EMBL" id="ML145104">
    <property type="protein sequence ID" value="TBU60483.1"/>
    <property type="molecule type" value="Genomic_DNA"/>
</dbReference>